<sequence>MTPILPVFLGTLLLAATAHAGDPGRLGRDLTPMGAIKAGNADGSIPAWDGGITTPPAGYKPGGPLVDPFAGEAPTVTITAANAAAYAALLPAGQQEMLRLYPSYKVPVYPSHRSCANVQKVYDGTKKNAEIAKLSASGNGLLDGTIGIPFPMAASGIEMFWNHRLRPRGGFTFRRNFALAAVSRTGDYKLVKVRDEGIIHLMGPGLKAPGDIDTIAKLNNVWITYMATTTAPARLSGQITLVYDNINDDVGPRQAWQYNPGTRRVLRAPDLAFDAPGTNADGLGTVDQFDMMNGSPERYSFKHLGDQEAIIGYNAYRAKLMPYKELLTGQHINQDAMRYERHRVHVVEATLKPGARHVYARRVFFQDEDSWSFAAATLYDTRGAVWRFQEAPVVNSYDVPFCGTALEISNDLQSARYLAAVMTNEEKMPDWKAEVNPDNFTPDALRSLGTR</sequence>
<dbReference type="InterPro" id="IPR010752">
    <property type="entry name" value="DUF1329"/>
</dbReference>
<dbReference type="Pfam" id="PF07044">
    <property type="entry name" value="DUF1329"/>
    <property type="match status" value="1"/>
</dbReference>
<name>A0A418WD94_9PROT</name>
<gene>
    <name evidence="2" type="ORF">D3874_13550</name>
</gene>
<dbReference type="AlphaFoldDB" id="A0A418WD94"/>
<protein>
    <submittedName>
        <fullName evidence="2">DUF1329 domain-containing protein</fullName>
    </submittedName>
</protein>
<feature type="chain" id="PRO_5019137825" evidence="1">
    <location>
        <begin position="21"/>
        <end position="451"/>
    </location>
</feature>
<organism evidence="2 3">
    <name type="scientific">Oleomonas cavernae</name>
    <dbReference type="NCBI Taxonomy" id="2320859"/>
    <lineage>
        <taxon>Bacteria</taxon>
        <taxon>Pseudomonadati</taxon>
        <taxon>Pseudomonadota</taxon>
        <taxon>Alphaproteobacteria</taxon>
        <taxon>Acetobacterales</taxon>
        <taxon>Acetobacteraceae</taxon>
        <taxon>Oleomonas</taxon>
    </lineage>
</organism>
<dbReference type="Gene3D" id="2.50.20.10">
    <property type="entry name" value="Lipoprotein localisation LolA/LolB/LppX"/>
    <property type="match status" value="1"/>
</dbReference>
<reference evidence="2 3" key="1">
    <citation type="submission" date="2018-09" db="EMBL/GenBank/DDBJ databases">
        <authorList>
            <person name="Zhu H."/>
        </authorList>
    </citation>
    <scope>NUCLEOTIDE SEQUENCE [LARGE SCALE GENOMIC DNA]</scope>
    <source>
        <strain evidence="2 3">K1W22B-8</strain>
    </source>
</reference>
<evidence type="ECO:0000313" key="3">
    <source>
        <dbReference type="Proteomes" id="UP000284605"/>
    </source>
</evidence>
<dbReference type="EMBL" id="QYUK01000011">
    <property type="protein sequence ID" value="RJF87919.1"/>
    <property type="molecule type" value="Genomic_DNA"/>
</dbReference>
<dbReference type="RefSeq" id="WP_119778555.1">
    <property type="nucleotide sequence ID" value="NZ_QYUK01000011.1"/>
</dbReference>
<accession>A0A418WD94</accession>
<dbReference type="CDD" id="cd16329">
    <property type="entry name" value="LolA_like"/>
    <property type="match status" value="1"/>
</dbReference>
<feature type="signal peptide" evidence="1">
    <location>
        <begin position="1"/>
        <end position="20"/>
    </location>
</feature>
<comment type="caution">
    <text evidence="2">The sequence shown here is derived from an EMBL/GenBank/DDBJ whole genome shotgun (WGS) entry which is preliminary data.</text>
</comment>
<evidence type="ECO:0000256" key="1">
    <source>
        <dbReference type="SAM" id="SignalP"/>
    </source>
</evidence>
<dbReference type="OrthoDB" id="8431898at2"/>
<proteinExistence type="predicted"/>
<keyword evidence="3" id="KW-1185">Reference proteome</keyword>
<keyword evidence="1" id="KW-0732">Signal</keyword>
<evidence type="ECO:0000313" key="2">
    <source>
        <dbReference type="EMBL" id="RJF87919.1"/>
    </source>
</evidence>
<dbReference type="Proteomes" id="UP000284605">
    <property type="component" value="Unassembled WGS sequence"/>
</dbReference>